<evidence type="ECO:0000313" key="4">
    <source>
        <dbReference type="EMBL" id="TVY15719.1"/>
    </source>
</evidence>
<evidence type="ECO:0000259" key="3">
    <source>
        <dbReference type="Pfam" id="PF24564"/>
    </source>
</evidence>
<dbReference type="Gene3D" id="3.40.50.300">
    <property type="entry name" value="P-loop containing nucleotide triphosphate hydrolases"/>
    <property type="match status" value="1"/>
</dbReference>
<reference evidence="4 5" key="1">
    <citation type="submission" date="2018-05" db="EMBL/GenBank/DDBJ databases">
        <title>Whole genome sequencing for identification of molecular markers to develop diagnostic detection tools for the regulated plant pathogen Lachnellula willkommii.</title>
        <authorList>
            <person name="Giroux E."/>
            <person name="Bilodeau G."/>
        </authorList>
    </citation>
    <scope>NUCLEOTIDE SEQUENCE [LARGE SCALE GENOMIC DNA]</scope>
    <source>
        <strain evidence="4 5">CBS 203.66</strain>
    </source>
</reference>
<dbReference type="Pfam" id="PF00350">
    <property type="entry name" value="Dynamin_N"/>
    <property type="match status" value="1"/>
</dbReference>
<dbReference type="OrthoDB" id="3598281at2759"/>
<dbReference type="PANTHER" id="PTHR36681:SF3">
    <property type="entry name" value="NUCLEAR GTPASE, GERMINAL CENTER-ASSOCIATED, TANDEM DUPLICATE 3"/>
    <property type="match status" value="1"/>
</dbReference>
<protein>
    <submittedName>
        <fullName evidence="4">Nuclear GTPase</fullName>
    </submittedName>
</protein>
<evidence type="ECO:0000259" key="2">
    <source>
        <dbReference type="Pfam" id="PF00350"/>
    </source>
</evidence>
<evidence type="ECO:0000256" key="1">
    <source>
        <dbReference type="SAM" id="MobiDB-lite"/>
    </source>
</evidence>
<dbReference type="InterPro" id="IPR056024">
    <property type="entry name" value="DUF7605"/>
</dbReference>
<keyword evidence="5" id="KW-1185">Reference proteome</keyword>
<gene>
    <name evidence="4" type="primary">NUGGC</name>
    <name evidence="4" type="ORF">LARI1_G006466</name>
</gene>
<dbReference type="Proteomes" id="UP000469559">
    <property type="component" value="Unassembled WGS sequence"/>
</dbReference>
<feature type="region of interest" description="Disordered" evidence="1">
    <location>
        <begin position="529"/>
        <end position="622"/>
    </location>
</feature>
<dbReference type="EMBL" id="QGMF01000459">
    <property type="protein sequence ID" value="TVY15719.1"/>
    <property type="molecule type" value="Genomic_DNA"/>
</dbReference>
<feature type="region of interest" description="Disordered" evidence="1">
    <location>
        <begin position="1099"/>
        <end position="1142"/>
    </location>
</feature>
<comment type="caution">
    <text evidence="4">The sequence shown here is derived from an EMBL/GenBank/DDBJ whole genome shotgun (WGS) entry which is preliminary data.</text>
</comment>
<dbReference type="InterPro" id="IPR027417">
    <property type="entry name" value="P-loop_NTPase"/>
</dbReference>
<feature type="compositionally biased region" description="Basic and acidic residues" evidence="1">
    <location>
        <begin position="1099"/>
        <end position="1109"/>
    </location>
</feature>
<organism evidence="4 5">
    <name type="scientific">Lachnellula arida</name>
    <dbReference type="NCBI Taxonomy" id="1316785"/>
    <lineage>
        <taxon>Eukaryota</taxon>
        <taxon>Fungi</taxon>
        <taxon>Dikarya</taxon>
        <taxon>Ascomycota</taxon>
        <taxon>Pezizomycotina</taxon>
        <taxon>Leotiomycetes</taxon>
        <taxon>Helotiales</taxon>
        <taxon>Lachnaceae</taxon>
        <taxon>Lachnellula</taxon>
    </lineage>
</organism>
<dbReference type="SUPFAM" id="SSF52540">
    <property type="entry name" value="P-loop containing nucleoside triphosphate hydrolases"/>
    <property type="match status" value="1"/>
</dbReference>
<sequence length="1142" mass="126669">MTGASVHFKLDGLPIADATLMRDIGAENKQSIIVLTSHEDSSVSAASSQDRKPLQPIDNNQLPTPSNPLYASRDKPIIKAEQIQNGELSQNESNTLLPHSRDSVKPEIEADIAMSETEVQDVEPNVGLQNTRLQKLIEEAHPEELEKEVKSSQAFLEALKRPLEANIGQLEDVKHWVAQISNLQEHKVDTPTIIGVVGNTGAGKSSVINAMLDEERLVPTNCMRACTAVVTEISYNSSEDPSAKYRGEIEFIEPADWEKDLKLSLAELKDDNGGISREVYNADSEAGIAYAKVRAVYPQKTKEDLASSSVEELMNDPAVRNVLGTTKKVERPEPLSFYKALQHYVDSKEKSTETKKKEKGEKKKQEVWPLIKVVRIFTKANALSTGAIVVDLPGVHDSNAARAAVAAGYLKQCTGLWIVAPIGRAVDDKSAKSLLGESFRRQLKYDGIYSRVTFICSKTDDISITEAADSLGLEDEMAADWERMDAIDKSLATLKQNIKDLGDSRAVYGAVINDADDAIEVWEKLQEQAESGETVWAPIDASKKRKRSAEPKESRKRSKTSKASDSGDDDDFIDDDDEESEAAEESDSPEDEDATSEKGDPLTLGAIEASIDEFKETKKKARRERAEIDAKVKDLKKQLADLDTTRSEIETVMSALCIDGRNKYSKGAIQTDFAAGIKELDQENAQEEDEANFNPDEDIRDYEEVARSLKVFCVSSRAYQKLEGRLTRDSNVPGFSSKEATEIPALQAHCRKLTEAGRASNCRRFLTDFSQLLNSLSLWSSDDGTGLKLSSEKLAAEAQFLKSRLARLDKNLELGVSECLREMKQTLAENIFENFDHVVQQAVDEATSTATRWGDRHMGGFYWATYKALCRRNGVFTNGNGPHDLNAQLTEPVIRGLASNWEKAFARRLPSVLQSFSKKSKSLLLAFHKEIEVRCMKQGVGVAGLAMLGQQLRNYEGTFVNLTHEMVELINNLQREANREFTPVIANTLASAYEFCTAESGKGQYVRMKAHMTSHVDDNRTAMFTQSTEEVKDRLITMCRSVEERMANKADEVWSAMNRDYTQVISGTQLPEGQRMPKWERQLRAEVTKIIEDRAKAIEEADKEEHKVPASESETDAVKGEPSGTDVALSADVASAGNMDMT</sequence>
<feature type="domain" description="Dynamin N-terminal" evidence="2">
    <location>
        <begin position="194"/>
        <end position="435"/>
    </location>
</feature>
<dbReference type="AlphaFoldDB" id="A0A8T9BAS7"/>
<dbReference type="InterPro" id="IPR045063">
    <property type="entry name" value="Dynamin_N"/>
</dbReference>
<feature type="domain" description="DUF7605" evidence="3">
    <location>
        <begin position="856"/>
        <end position="1020"/>
    </location>
</feature>
<name>A0A8T9BAS7_9HELO</name>
<feature type="compositionally biased region" description="Acidic residues" evidence="1">
    <location>
        <begin position="566"/>
        <end position="594"/>
    </location>
</feature>
<feature type="compositionally biased region" description="Polar residues" evidence="1">
    <location>
        <begin position="57"/>
        <end position="69"/>
    </location>
</feature>
<evidence type="ECO:0000313" key="5">
    <source>
        <dbReference type="Proteomes" id="UP000469559"/>
    </source>
</evidence>
<feature type="region of interest" description="Disordered" evidence="1">
    <location>
        <begin position="43"/>
        <end position="71"/>
    </location>
</feature>
<dbReference type="PANTHER" id="PTHR36681">
    <property type="entry name" value="NUCLEAR GTPASE, GERMINAL CENTER-ASSOCIATED, TANDEM DUPLICATE 3"/>
    <property type="match status" value="1"/>
</dbReference>
<proteinExistence type="predicted"/>
<accession>A0A8T9BAS7</accession>
<dbReference type="Pfam" id="PF24564">
    <property type="entry name" value="DUF7605"/>
    <property type="match status" value="1"/>
</dbReference>